<evidence type="ECO:0000313" key="8">
    <source>
        <dbReference type="EMBL" id="TQJ01063.1"/>
    </source>
</evidence>
<reference evidence="8 9" key="1">
    <citation type="submission" date="2019-06" db="EMBL/GenBank/DDBJ databases">
        <title>Sequencing the genomes of 1000 actinobacteria strains.</title>
        <authorList>
            <person name="Klenk H.-P."/>
        </authorList>
    </citation>
    <scope>NUCLEOTIDE SEQUENCE [LARGE SCALE GENOMIC DNA]</scope>
    <source>
        <strain evidence="8 9">DSM 45679</strain>
    </source>
</reference>
<feature type="transmembrane region" description="Helical" evidence="7">
    <location>
        <begin position="159"/>
        <end position="180"/>
    </location>
</feature>
<proteinExistence type="predicted"/>
<keyword evidence="2" id="KW-0813">Transport</keyword>
<keyword evidence="3" id="KW-1003">Cell membrane</keyword>
<comment type="caution">
    <text evidence="8">The sequence shown here is derived from an EMBL/GenBank/DDBJ whole genome shotgun (WGS) entry which is preliminary data.</text>
</comment>
<feature type="transmembrane region" description="Helical" evidence="7">
    <location>
        <begin position="186"/>
        <end position="206"/>
    </location>
</feature>
<keyword evidence="9" id="KW-1185">Reference proteome</keyword>
<feature type="transmembrane region" description="Helical" evidence="7">
    <location>
        <begin position="63"/>
        <end position="85"/>
    </location>
</feature>
<evidence type="ECO:0000256" key="6">
    <source>
        <dbReference type="ARBA" id="ARBA00023136"/>
    </source>
</evidence>
<comment type="subcellular location">
    <subcellularLocation>
        <location evidence="1">Cell membrane</location>
        <topology evidence="1">Multi-pass membrane protein</topology>
    </subcellularLocation>
</comment>
<dbReference type="Gene3D" id="1.20.1250.20">
    <property type="entry name" value="MFS general substrate transporter like domains"/>
    <property type="match status" value="1"/>
</dbReference>
<dbReference type="GO" id="GO:0022857">
    <property type="term" value="F:transmembrane transporter activity"/>
    <property type="evidence" value="ECO:0007669"/>
    <property type="project" value="InterPro"/>
</dbReference>
<evidence type="ECO:0000256" key="7">
    <source>
        <dbReference type="SAM" id="Phobius"/>
    </source>
</evidence>
<evidence type="ECO:0000256" key="2">
    <source>
        <dbReference type="ARBA" id="ARBA00022448"/>
    </source>
</evidence>
<dbReference type="InterPro" id="IPR011701">
    <property type="entry name" value="MFS"/>
</dbReference>
<evidence type="ECO:0000256" key="3">
    <source>
        <dbReference type="ARBA" id="ARBA00022475"/>
    </source>
</evidence>
<dbReference type="PANTHER" id="PTHR23517:SF2">
    <property type="entry name" value="MULTIDRUG RESISTANCE PROTEIN MDTH"/>
    <property type="match status" value="1"/>
</dbReference>
<protein>
    <recommendedName>
        <fullName evidence="10">MFS transporter</fullName>
    </recommendedName>
</protein>
<dbReference type="Pfam" id="PF07690">
    <property type="entry name" value="MFS_1"/>
    <property type="match status" value="1"/>
</dbReference>
<dbReference type="PANTHER" id="PTHR23517">
    <property type="entry name" value="RESISTANCE PROTEIN MDTM, PUTATIVE-RELATED-RELATED"/>
    <property type="match status" value="1"/>
</dbReference>
<name>A0A542DDC7_AMYCI</name>
<feature type="transmembrane region" description="Helical" evidence="7">
    <location>
        <begin position="375"/>
        <end position="397"/>
    </location>
</feature>
<evidence type="ECO:0000256" key="1">
    <source>
        <dbReference type="ARBA" id="ARBA00004651"/>
    </source>
</evidence>
<evidence type="ECO:0000256" key="5">
    <source>
        <dbReference type="ARBA" id="ARBA00022989"/>
    </source>
</evidence>
<dbReference type="EMBL" id="VFML01000001">
    <property type="protein sequence ID" value="TQJ01063.1"/>
    <property type="molecule type" value="Genomic_DNA"/>
</dbReference>
<keyword evidence="5 7" id="KW-1133">Transmembrane helix</keyword>
<dbReference type="SUPFAM" id="SSF103473">
    <property type="entry name" value="MFS general substrate transporter"/>
    <property type="match status" value="1"/>
</dbReference>
<dbReference type="AlphaFoldDB" id="A0A542DDC7"/>
<keyword evidence="4 7" id="KW-0812">Transmembrane</keyword>
<gene>
    <name evidence="8" type="ORF">FB471_0727</name>
</gene>
<feature type="transmembrane region" description="Helical" evidence="7">
    <location>
        <begin position="298"/>
        <end position="331"/>
    </location>
</feature>
<feature type="transmembrane region" description="Helical" evidence="7">
    <location>
        <begin position="258"/>
        <end position="277"/>
    </location>
</feature>
<keyword evidence="6 7" id="KW-0472">Membrane</keyword>
<evidence type="ECO:0008006" key="10">
    <source>
        <dbReference type="Google" id="ProtNLM"/>
    </source>
</evidence>
<accession>A0A542DDC7</accession>
<evidence type="ECO:0000256" key="4">
    <source>
        <dbReference type="ARBA" id="ARBA00022692"/>
    </source>
</evidence>
<feature type="transmembrane region" description="Helical" evidence="7">
    <location>
        <begin position="32"/>
        <end position="56"/>
    </location>
</feature>
<sequence length="426" mass="44191">MSDSPERVRSTRTRLGQAFRDIVVPPAGAGRIAGSALADSLGSGLFMSGAVVYFSLRLELDTITIGAGFAVAGVVALLVVAPLGAVADRVGYARTLKFAHFARAAIYPLYPFAGNVIGFVAIITLVTVADRMAAPVFQAMVGATVGGERRTETMGYVRALRNAGFSLGALVTSVAVAIGTTTAYDAIPIGNAVSFALAGVLLGGIRNVRALRPDRAGRGLRRIKPRYLALSALNVIMLLHDTILLLALPLYVIRQTEIPESTLPLMFVLNTVLVVVLQRRLSRMASTLPAAARAERNAGWLLAAACGCFAVAAVLPPIAGVIALVAAVVLLSLGESLQVAGAWELSYGHAPPADRGAHLAVFSIGIGVQRSVGPALVSVIAIVGAATWIPMAALFVLAGTATRRLAGAPWPGEDHGRTEPGRADAR</sequence>
<dbReference type="Proteomes" id="UP000320876">
    <property type="component" value="Unassembled WGS sequence"/>
</dbReference>
<organism evidence="8 9">
    <name type="scientific">Amycolatopsis cihanbeyliensis</name>
    <dbReference type="NCBI Taxonomy" id="1128664"/>
    <lineage>
        <taxon>Bacteria</taxon>
        <taxon>Bacillati</taxon>
        <taxon>Actinomycetota</taxon>
        <taxon>Actinomycetes</taxon>
        <taxon>Pseudonocardiales</taxon>
        <taxon>Pseudonocardiaceae</taxon>
        <taxon>Amycolatopsis</taxon>
    </lineage>
</organism>
<dbReference type="InterPro" id="IPR050171">
    <property type="entry name" value="MFS_Transporters"/>
</dbReference>
<dbReference type="InterPro" id="IPR036259">
    <property type="entry name" value="MFS_trans_sf"/>
</dbReference>
<feature type="transmembrane region" description="Helical" evidence="7">
    <location>
        <begin position="227"/>
        <end position="252"/>
    </location>
</feature>
<feature type="transmembrane region" description="Helical" evidence="7">
    <location>
        <begin position="105"/>
        <end position="128"/>
    </location>
</feature>
<dbReference type="GO" id="GO:0005886">
    <property type="term" value="C:plasma membrane"/>
    <property type="evidence" value="ECO:0007669"/>
    <property type="project" value="UniProtKB-SubCell"/>
</dbReference>
<evidence type="ECO:0000313" key="9">
    <source>
        <dbReference type="Proteomes" id="UP000320876"/>
    </source>
</evidence>